<accession>A0A6A6L359</accession>
<dbReference type="SUPFAM" id="SSF53756">
    <property type="entry name" value="UDP-Glycosyltransferase/glycogen phosphorylase"/>
    <property type="match status" value="1"/>
</dbReference>
<sequence length="132" mass="15060">MNTYHSLEEDAIDALREMYPRLHTIGPLQLFLDQIKDNELKRINPSLWKEETGCIEWLDSKEPNSVLFVNFGSTTEMKPEQLVEFSWGLATARNHSCDNKTKQQCASMLALNGVLDGARQNCEERTGGEAYH</sequence>
<gene>
    <name evidence="2" type="ORF">GH714_007560</name>
</gene>
<proteinExistence type="inferred from homology"/>
<dbReference type="Gene3D" id="3.40.50.2000">
    <property type="entry name" value="Glycogen Phosphorylase B"/>
    <property type="match status" value="2"/>
</dbReference>
<dbReference type="GO" id="GO:0080043">
    <property type="term" value="F:quercetin 3-O-glucosyltransferase activity"/>
    <property type="evidence" value="ECO:0007669"/>
    <property type="project" value="TreeGrafter"/>
</dbReference>
<dbReference type="GO" id="GO:0080044">
    <property type="term" value="F:quercetin 7-O-glucosyltransferase activity"/>
    <property type="evidence" value="ECO:0007669"/>
    <property type="project" value="TreeGrafter"/>
</dbReference>
<reference evidence="2 3" key="1">
    <citation type="journal article" date="2020" name="Mol. Plant">
        <title>The Chromosome-Based Rubber Tree Genome Provides New Insights into Spurge Genome Evolution and Rubber Biosynthesis.</title>
        <authorList>
            <person name="Liu J."/>
            <person name="Shi C."/>
            <person name="Shi C.C."/>
            <person name="Li W."/>
            <person name="Zhang Q.J."/>
            <person name="Zhang Y."/>
            <person name="Li K."/>
            <person name="Lu H.F."/>
            <person name="Shi C."/>
            <person name="Zhu S.T."/>
            <person name="Xiao Z.Y."/>
            <person name="Nan H."/>
            <person name="Yue Y."/>
            <person name="Zhu X.G."/>
            <person name="Wu Y."/>
            <person name="Hong X.N."/>
            <person name="Fan G.Y."/>
            <person name="Tong Y."/>
            <person name="Zhang D."/>
            <person name="Mao C.L."/>
            <person name="Liu Y.L."/>
            <person name="Hao S.J."/>
            <person name="Liu W.Q."/>
            <person name="Lv M.Q."/>
            <person name="Zhang H.B."/>
            <person name="Liu Y."/>
            <person name="Hu-Tang G.R."/>
            <person name="Wang J.P."/>
            <person name="Wang J.H."/>
            <person name="Sun Y.H."/>
            <person name="Ni S.B."/>
            <person name="Chen W.B."/>
            <person name="Zhang X.C."/>
            <person name="Jiao Y.N."/>
            <person name="Eichler E.E."/>
            <person name="Li G.H."/>
            <person name="Liu X."/>
            <person name="Gao L.Z."/>
        </authorList>
    </citation>
    <scope>NUCLEOTIDE SEQUENCE [LARGE SCALE GENOMIC DNA]</scope>
    <source>
        <strain evidence="3">cv. GT1</strain>
        <tissue evidence="2">Leaf</tissue>
    </source>
</reference>
<dbReference type="Proteomes" id="UP000467840">
    <property type="component" value="Chromosome 7"/>
</dbReference>
<evidence type="ECO:0000313" key="3">
    <source>
        <dbReference type="Proteomes" id="UP000467840"/>
    </source>
</evidence>
<comment type="caution">
    <text evidence="2">The sequence shown here is derived from an EMBL/GenBank/DDBJ whole genome shotgun (WGS) entry which is preliminary data.</text>
</comment>
<evidence type="ECO:0000313" key="2">
    <source>
        <dbReference type="EMBL" id="KAF2294109.1"/>
    </source>
</evidence>
<dbReference type="PANTHER" id="PTHR11926">
    <property type="entry name" value="GLUCOSYL/GLUCURONOSYL TRANSFERASES"/>
    <property type="match status" value="1"/>
</dbReference>
<dbReference type="AlphaFoldDB" id="A0A6A6L359"/>
<comment type="similarity">
    <text evidence="1">Belongs to the UDP-glycosyltransferase family.</text>
</comment>
<keyword evidence="3" id="KW-1185">Reference proteome</keyword>
<dbReference type="EMBL" id="JAAGAX010000013">
    <property type="protein sequence ID" value="KAF2294109.1"/>
    <property type="molecule type" value="Genomic_DNA"/>
</dbReference>
<protein>
    <submittedName>
        <fullName evidence="2">Uncharacterized protein</fullName>
    </submittedName>
</protein>
<evidence type="ECO:0000256" key="1">
    <source>
        <dbReference type="ARBA" id="ARBA00009995"/>
    </source>
</evidence>
<name>A0A6A6L359_HEVBR</name>
<dbReference type="PANTHER" id="PTHR11926:SF1498">
    <property type="entry name" value="GLYCOSYLTRANSFERASE"/>
    <property type="match status" value="1"/>
</dbReference>
<organism evidence="2 3">
    <name type="scientific">Hevea brasiliensis</name>
    <name type="common">Para rubber tree</name>
    <name type="synonym">Siphonia brasiliensis</name>
    <dbReference type="NCBI Taxonomy" id="3981"/>
    <lineage>
        <taxon>Eukaryota</taxon>
        <taxon>Viridiplantae</taxon>
        <taxon>Streptophyta</taxon>
        <taxon>Embryophyta</taxon>
        <taxon>Tracheophyta</taxon>
        <taxon>Spermatophyta</taxon>
        <taxon>Magnoliopsida</taxon>
        <taxon>eudicotyledons</taxon>
        <taxon>Gunneridae</taxon>
        <taxon>Pentapetalae</taxon>
        <taxon>rosids</taxon>
        <taxon>fabids</taxon>
        <taxon>Malpighiales</taxon>
        <taxon>Euphorbiaceae</taxon>
        <taxon>Crotonoideae</taxon>
        <taxon>Micrandreae</taxon>
        <taxon>Hevea</taxon>
    </lineage>
</organism>